<keyword evidence="5" id="KW-1185">Reference proteome</keyword>
<accession>A0A2I2G0G5</accession>
<dbReference type="PANTHER" id="PTHR10039">
    <property type="entry name" value="AMELOGENIN"/>
    <property type="match status" value="1"/>
</dbReference>
<reference evidence="4 5" key="1">
    <citation type="submission" date="2016-12" db="EMBL/GenBank/DDBJ databases">
        <title>The genomes of Aspergillus section Nigri reveals drivers in fungal speciation.</title>
        <authorList>
            <consortium name="DOE Joint Genome Institute"/>
            <person name="Vesth T.C."/>
            <person name="Nybo J."/>
            <person name="Theobald S."/>
            <person name="Brandl J."/>
            <person name="Frisvad J.C."/>
            <person name="Nielsen K.F."/>
            <person name="Lyhne E.K."/>
            <person name="Kogle M.E."/>
            <person name="Kuo A."/>
            <person name="Riley R."/>
            <person name="Clum A."/>
            <person name="Nolan M."/>
            <person name="Lipzen A."/>
            <person name="Salamov A."/>
            <person name="Henrissat B."/>
            <person name="Wiebenga A."/>
            <person name="De Vries R.P."/>
            <person name="Grigoriev I.V."/>
            <person name="Mortensen U.H."/>
            <person name="Andersen M.R."/>
            <person name="Baker S.E."/>
        </authorList>
    </citation>
    <scope>NUCLEOTIDE SEQUENCE [LARGE SCALE GENOMIC DNA]</scope>
    <source>
        <strain evidence="4 5">IBT 23096</strain>
    </source>
</reference>
<comment type="caution">
    <text evidence="4">The sequence shown here is derived from an EMBL/GenBank/DDBJ whole genome shotgun (WGS) entry which is preliminary data.</text>
</comment>
<evidence type="ECO:0000313" key="4">
    <source>
        <dbReference type="EMBL" id="PLB46372.1"/>
    </source>
</evidence>
<dbReference type="Gene3D" id="3.40.50.300">
    <property type="entry name" value="P-loop containing nucleotide triphosphate hydrolases"/>
    <property type="match status" value="1"/>
</dbReference>
<evidence type="ECO:0000259" key="3">
    <source>
        <dbReference type="Pfam" id="PF24883"/>
    </source>
</evidence>
<sequence>MSSNAPVAVDPWTEAFNILDPEDQKRLNQPDTSLLDVLESIKIDTDSRKEICREKGWKVGENKNGEKVTLRHVLEKVSVWVKETIKVVDVVVSMDKSGQAALPWAAVKFLISIGTNDIALFTNIAEAVETIARLIARYTVFEKLYLHEDCESMLKLRESLRELYAAILRYLSKAKDYFTGNCLKRFGRGLLDMLRKEYDELWAKINETEVERWAKLVDAELNRKTAKQAGEQHEQLKTILHNMEQPIMHVSHQLAAIQDKLDSDERMEVFHWISRIEYKKHHEELSKGVLPGSGAWLLRSPEYIQWGQSSVSSILWLHGIPGSGKTKLVSAVINNIQQHSTSPVAYFYCNRSNAEGERSIPREIIRAILRQLASSDPDVPIKEPVVREYESRKEQAQKDGSSLRELTIEDCTKLIREITRSNPATIIIDALDECDQFTCHELLDALHDIVAGSEEVVKIFVSSRDDVDVIVSPTVSSEDYCHNLTCPRAKV</sequence>
<evidence type="ECO:0000256" key="1">
    <source>
        <dbReference type="ARBA" id="ARBA00022737"/>
    </source>
</evidence>
<dbReference type="SUPFAM" id="SSF52540">
    <property type="entry name" value="P-loop containing nucleoside triphosphate hydrolases"/>
    <property type="match status" value="1"/>
</dbReference>
<dbReference type="PANTHER" id="PTHR10039:SF16">
    <property type="entry name" value="GPI INOSITOL-DEACYLASE"/>
    <property type="match status" value="1"/>
</dbReference>
<dbReference type="RefSeq" id="XP_024701674.1">
    <property type="nucleotide sequence ID" value="XM_024842828.1"/>
</dbReference>
<dbReference type="Pfam" id="PF24809">
    <property type="entry name" value="DUF7708"/>
    <property type="match status" value="1"/>
</dbReference>
<proteinExistence type="predicted"/>
<dbReference type="STRING" id="1392250.A0A2I2G0G5"/>
<dbReference type="InterPro" id="IPR056125">
    <property type="entry name" value="DUF7708"/>
</dbReference>
<dbReference type="EMBL" id="MSFO01000006">
    <property type="protein sequence ID" value="PLB46372.1"/>
    <property type="molecule type" value="Genomic_DNA"/>
</dbReference>
<dbReference type="Proteomes" id="UP000234275">
    <property type="component" value="Unassembled WGS sequence"/>
</dbReference>
<feature type="domain" description="DUF7708" evidence="2">
    <location>
        <begin position="73"/>
        <end position="208"/>
    </location>
</feature>
<dbReference type="VEuPathDB" id="FungiDB:P170DRAFT_215217"/>
<evidence type="ECO:0000259" key="2">
    <source>
        <dbReference type="Pfam" id="PF24809"/>
    </source>
</evidence>
<name>A0A2I2G0G5_9EURO</name>
<dbReference type="AlphaFoldDB" id="A0A2I2G0G5"/>
<dbReference type="OrthoDB" id="7464126at2759"/>
<evidence type="ECO:0000313" key="5">
    <source>
        <dbReference type="Proteomes" id="UP000234275"/>
    </source>
</evidence>
<gene>
    <name evidence="4" type="ORF">P170DRAFT_215217</name>
</gene>
<protein>
    <submittedName>
        <fullName evidence="4">Uncharacterized protein</fullName>
    </submittedName>
</protein>
<organism evidence="4 5">
    <name type="scientific">Aspergillus steynii IBT 23096</name>
    <dbReference type="NCBI Taxonomy" id="1392250"/>
    <lineage>
        <taxon>Eukaryota</taxon>
        <taxon>Fungi</taxon>
        <taxon>Dikarya</taxon>
        <taxon>Ascomycota</taxon>
        <taxon>Pezizomycotina</taxon>
        <taxon>Eurotiomycetes</taxon>
        <taxon>Eurotiomycetidae</taxon>
        <taxon>Eurotiales</taxon>
        <taxon>Aspergillaceae</taxon>
        <taxon>Aspergillus</taxon>
        <taxon>Aspergillus subgen. Circumdati</taxon>
    </lineage>
</organism>
<keyword evidence="1" id="KW-0677">Repeat</keyword>
<dbReference type="Pfam" id="PF24883">
    <property type="entry name" value="NPHP3_N"/>
    <property type="match status" value="1"/>
</dbReference>
<dbReference type="InterPro" id="IPR056884">
    <property type="entry name" value="NPHP3-like_N"/>
</dbReference>
<dbReference type="GeneID" id="36550527"/>
<feature type="domain" description="Nephrocystin 3-like N-terminal" evidence="3">
    <location>
        <begin position="292"/>
        <end position="464"/>
    </location>
</feature>
<dbReference type="InterPro" id="IPR027417">
    <property type="entry name" value="P-loop_NTPase"/>
</dbReference>